<feature type="transmembrane region" description="Helical" evidence="2">
    <location>
        <begin position="6"/>
        <end position="24"/>
    </location>
</feature>
<sequence>MKIKKYFPYIAGIIIVAVVLAVYLSKTILIRSLIPGEKSISVPEENLPPEKTPEPAYPNNNELNKSPKEKLKPAPDFSLRNLDGRVITLSKLKGKVIILDFWSMGCPPCRAEIPHFVNLYKKYKHKGFQMLGVVLDKNRALIKEFAREYNINYPLLVPDEKILIDYGPIIYIPTTFIISANGYIYKKYIGYQPELVFEEDIRLLLRKK</sequence>
<dbReference type="InterPro" id="IPR017937">
    <property type="entry name" value="Thioredoxin_CS"/>
</dbReference>
<dbReference type="PROSITE" id="PS00194">
    <property type="entry name" value="THIOREDOXIN_1"/>
    <property type="match status" value="1"/>
</dbReference>
<accession>A0A662DGY7</accession>
<dbReference type="PROSITE" id="PS51352">
    <property type="entry name" value="THIOREDOXIN_2"/>
    <property type="match status" value="1"/>
</dbReference>
<dbReference type="PANTHER" id="PTHR42852">
    <property type="entry name" value="THIOL:DISULFIDE INTERCHANGE PROTEIN DSBE"/>
    <property type="match status" value="1"/>
</dbReference>
<dbReference type="EMBL" id="QMQB01000081">
    <property type="protein sequence ID" value="RLE13571.1"/>
    <property type="molecule type" value="Genomic_DNA"/>
</dbReference>
<dbReference type="Proteomes" id="UP000267654">
    <property type="component" value="Unassembled WGS sequence"/>
</dbReference>
<proteinExistence type="predicted"/>
<comment type="caution">
    <text evidence="4">The sequence shown here is derived from an EMBL/GenBank/DDBJ whole genome shotgun (WGS) entry which is preliminary data.</text>
</comment>
<keyword evidence="2" id="KW-1133">Transmembrane helix</keyword>
<dbReference type="InterPro" id="IPR000866">
    <property type="entry name" value="AhpC/TSA"/>
</dbReference>
<reference evidence="4 5" key="1">
    <citation type="submission" date="2018-06" db="EMBL/GenBank/DDBJ databases">
        <title>Extensive metabolic versatility and redundancy in microbially diverse, dynamic hydrothermal sediments.</title>
        <authorList>
            <person name="Dombrowski N."/>
            <person name="Teske A."/>
            <person name="Baker B.J."/>
        </authorList>
    </citation>
    <scope>NUCLEOTIDE SEQUENCE [LARGE SCALE GENOMIC DNA]</scope>
    <source>
        <strain evidence="4">B19_G9</strain>
    </source>
</reference>
<evidence type="ECO:0000313" key="5">
    <source>
        <dbReference type="Proteomes" id="UP000267654"/>
    </source>
</evidence>
<gene>
    <name evidence="4" type="ORF">DRI96_02760</name>
</gene>
<dbReference type="SUPFAM" id="SSF52833">
    <property type="entry name" value="Thioredoxin-like"/>
    <property type="match status" value="1"/>
</dbReference>
<dbReference type="GO" id="GO:0016209">
    <property type="term" value="F:antioxidant activity"/>
    <property type="evidence" value="ECO:0007669"/>
    <property type="project" value="InterPro"/>
</dbReference>
<feature type="region of interest" description="Disordered" evidence="1">
    <location>
        <begin position="43"/>
        <end position="74"/>
    </location>
</feature>
<dbReference type="GO" id="GO:0016491">
    <property type="term" value="F:oxidoreductase activity"/>
    <property type="evidence" value="ECO:0007669"/>
    <property type="project" value="InterPro"/>
</dbReference>
<dbReference type="AlphaFoldDB" id="A0A662DGY7"/>
<evidence type="ECO:0000256" key="2">
    <source>
        <dbReference type="SAM" id="Phobius"/>
    </source>
</evidence>
<keyword evidence="2" id="KW-0812">Transmembrane</keyword>
<dbReference type="CDD" id="cd02966">
    <property type="entry name" value="TlpA_like_family"/>
    <property type="match status" value="1"/>
</dbReference>
<feature type="domain" description="Thioredoxin" evidence="3">
    <location>
        <begin position="68"/>
        <end position="206"/>
    </location>
</feature>
<evidence type="ECO:0000313" key="4">
    <source>
        <dbReference type="EMBL" id="RLE13571.1"/>
    </source>
</evidence>
<name>A0A662DGY7_UNCAE</name>
<dbReference type="PANTHER" id="PTHR42852:SF13">
    <property type="entry name" value="PROTEIN DIPZ"/>
    <property type="match status" value="1"/>
</dbReference>
<dbReference type="InterPro" id="IPR050553">
    <property type="entry name" value="Thioredoxin_ResA/DsbE_sf"/>
</dbReference>
<evidence type="ECO:0000259" key="3">
    <source>
        <dbReference type="PROSITE" id="PS51352"/>
    </source>
</evidence>
<keyword evidence="2" id="KW-0472">Membrane</keyword>
<dbReference type="Pfam" id="PF00578">
    <property type="entry name" value="AhpC-TSA"/>
    <property type="match status" value="1"/>
</dbReference>
<dbReference type="Gene3D" id="3.40.30.10">
    <property type="entry name" value="Glutaredoxin"/>
    <property type="match status" value="1"/>
</dbReference>
<protein>
    <recommendedName>
        <fullName evidence="3">Thioredoxin domain-containing protein</fullName>
    </recommendedName>
</protein>
<dbReference type="InterPro" id="IPR036249">
    <property type="entry name" value="Thioredoxin-like_sf"/>
</dbReference>
<evidence type="ECO:0000256" key="1">
    <source>
        <dbReference type="SAM" id="MobiDB-lite"/>
    </source>
</evidence>
<dbReference type="InterPro" id="IPR013766">
    <property type="entry name" value="Thioredoxin_domain"/>
</dbReference>
<organism evidence="4 5">
    <name type="scientific">Aerophobetes bacterium</name>
    <dbReference type="NCBI Taxonomy" id="2030807"/>
    <lineage>
        <taxon>Bacteria</taxon>
        <taxon>Candidatus Aerophobota</taxon>
    </lineage>
</organism>